<gene>
    <name evidence="11" type="ORF">T265_06939</name>
</gene>
<keyword evidence="4" id="KW-0813">Transport</keyword>
<evidence type="ECO:0000256" key="1">
    <source>
        <dbReference type="ARBA" id="ARBA00004601"/>
    </source>
</evidence>
<accession>A0A074ZER0</accession>
<organism evidence="11 12">
    <name type="scientific">Opisthorchis viverrini</name>
    <name type="common">Southeast Asian liver fluke</name>
    <dbReference type="NCBI Taxonomy" id="6198"/>
    <lineage>
        <taxon>Eukaryota</taxon>
        <taxon>Metazoa</taxon>
        <taxon>Spiralia</taxon>
        <taxon>Lophotrochozoa</taxon>
        <taxon>Platyhelminthes</taxon>
        <taxon>Trematoda</taxon>
        <taxon>Digenea</taxon>
        <taxon>Opisthorchiida</taxon>
        <taxon>Opisthorchiata</taxon>
        <taxon>Opisthorchiidae</taxon>
        <taxon>Opisthorchis</taxon>
    </lineage>
</organism>
<dbReference type="InterPro" id="IPR039745">
    <property type="entry name" value="Vps54"/>
</dbReference>
<evidence type="ECO:0000256" key="6">
    <source>
        <dbReference type="ARBA" id="ARBA00023034"/>
    </source>
</evidence>
<dbReference type="InterPro" id="IPR019515">
    <property type="entry name" value="VPS54_N"/>
</dbReference>
<evidence type="ECO:0000256" key="5">
    <source>
        <dbReference type="ARBA" id="ARBA00022927"/>
    </source>
</evidence>
<dbReference type="EMBL" id="KL596770">
    <property type="protein sequence ID" value="KER25648.1"/>
    <property type="molecule type" value="Genomic_DNA"/>
</dbReference>
<dbReference type="RefSeq" id="XP_009170606.1">
    <property type="nucleotide sequence ID" value="XM_009172342.1"/>
</dbReference>
<dbReference type="GO" id="GO:0006896">
    <property type="term" value="P:Golgi to vacuole transport"/>
    <property type="evidence" value="ECO:0007669"/>
    <property type="project" value="TreeGrafter"/>
</dbReference>
<feature type="compositionally biased region" description="Polar residues" evidence="8">
    <location>
        <begin position="753"/>
        <end position="764"/>
    </location>
</feature>
<evidence type="ECO:0000313" key="12">
    <source>
        <dbReference type="Proteomes" id="UP000054324"/>
    </source>
</evidence>
<feature type="domain" description="Vacuolar protein sorting-associated protein 54 C-terminal" evidence="9">
    <location>
        <begin position="874"/>
        <end position="1024"/>
    </location>
</feature>
<dbReference type="GO" id="GO:0005829">
    <property type="term" value="C:cytosol"/>
    <property type="evidence" value="ECO:0007669"/>
    <property type="project" value="GOC"/>
</dbReference>
<evidence type="ECO:0000256" key="7">
    <source>
        <dbReference type="ARBA" id="ARBA00023054"/>
    </source>
</evidence>
<proteinExistence type="inferred from homology"/>
<keyword evidence="5" id="KW-0653">Protein transport</keyword>
<dbReference type="GO" id="GO:0042147">
    <property type="term" value="P:retrograde transport, endosome to Golgi"/>
    <property type="evidence" value="ECO:0007669"/>
    <property type="project" value="InterPro"/>
</dbReference>
<dbReference type="Proteomes" id="UP000054324">
    <property type="component" value="Unassembled WGS sequence"/>
</dbReference>
<dbReference type="PANTHER" id="PTHR12965">
    <property type="entry name" value="VACUOLAR PROTEIN SORTING 54"/>
    <property type="match status" value="1"/>
</dbReference>
<dbReference type="CTD" id="20321118"/>
<evidence type="ECO:0000256" key="4">
    <source>
        <dbReference type="ARBA" id="ARBA00022448"/>
    </source>
</evidence>
<comment type="similarity">
    <text evidence="2">Belongs to the VPS54 family.</text>
</comment>
<dbReference type="PANTHER" id="PTHR12965:SF0">
    <property type="entry name" value="VACUOLAR PROTEIN SORTING-ASSOCIATED PROTEIN 54"/>
    <property type="match status" value="1"/>
</dbReference>
<dbReference type="GeneID" id="20321118"/>
<dbReference type="InterPro" id="IPR012501">
    <property type="entry name" value="Vps54_C"/>
</dbReference>
<dbReference type="GO" id="GO:0019905">
    <property type="term" value="F:syntaxin binding"/>
    <property type="evidence" value="ECO:0007669"/>
    <property type="project" value="TreeGrafter"/>
</dbReference>
<dbReference type="STRING" id="6198.A0A074ZER0"/>
<dbReference type="GO" id="GO:0015031">
    <property type="term" value="P:protein transport"/>
    <property type="evidence" value="ECO:0007669"/>
    <property type="project" value="UniProtKB-KW"/>
</dbReference>
<dbReference type="AlphaFoldDB" id="A0A074ZER0"/>
<evidence type="ECO:0000259" key="9">
    <source>
        <dbReference type="Pfam" id="PF07928"/>
    </source>
</evidence>
<dbReference type="OrthoDB" id="10259024at2759"/>
<dbReference type="Pfam" id="PF07928">
    <property type="entry name" value="Vps54"/>
    <property type="match status" value="1"/>
</dbReference>
<evidence type="ECO:0000256" key="3">
    <source>
        <dbReference type="ARBA" id="ARBA00017665"/>
    </source>
</evidence>
<keyword evidence="7" id="KW-0175">Coiled coil</keyword>
<dbReference type="GO" id="GO:0000938">
    <property type="term" value="C:GARP complex"/>
    <property type="evidence" value="ECO:0007669"/>
    <property type="project" value="InterPro"/>
</dbReference>
<reference evidence="11 12" key="1">
    <citation type="submission" date="2013-11" db="EMBL/GenBank/DDBJ databases">
        <title>Opisthorchis viverrini - life in the bile duct.</title>
        <authorList>
            <person name="Young N.D."/>
            <person name="Nagarajan N."/>
            <person name="Lin S.J."/>
            <person name="Korhonen P.K."/>
            <person name="Jex A.R."/>
            <person name="Hall R.S."/>
            <person name="Safavi-Hemami H."/>
            <person name="Kaewkong W."/>
            <person name="Bertrand D."/>
            <person name="Gao S."/>
            <person name="Seet Q."/>
            <person name="Wongkham S."/>
            <person name="Teh B.T."/>
            <person name="Wongkham C."/>
            <person name="Intapan P.M."/>
            <person name="Maleewong W."/>
            <person name="Yang X."/>
            <person name="Hu M."/>
            <person name="Wang Z."/>
            <person name="Hofmann A."/>
            <person name="Sternberg P.W."/>
            <person name="Tan P."/>
            <person name="Wang J."/>
            <person name="Gasser R.B."/>
        </authorList>
    </citation>
    <scope>NUCLEOTIDE SEQUENCE [LARGE SCALE GENOMIC DNA]</scope>
</reference>
<dbReference type="Pfam" id="PF10475">
    <property type="entry name" value="Vps54_N"/>
    <property type="match status" value="1"/>
</dbReference>
<keyword evidence="6" id="KW-0333">Golgi apparatus</keyword>
<dbReference type="KEGG" id="ovi:T265_06939"/>
<protein>
    <recommendedName>
        <fullName evidence="3">Vacuolar protein sorting-associated protein 54</fullName>
    </recommendedName>
</protein>
<feature type="compositionally biased region" description="Polar residues" evidence="8">
    <location>
        <begin position="215"/>
        <end position="226"/>
    </location>
</feature>
<evidence type="ECO:0000259" key="10">
    <source>
        <dbReference type="Pfam" id="PF10475"/>
    </source>
</evidence>
<feature type="region of interest" description="Disordered" evidence="8">
    <location>
        <begin position="215"/>
        <end position="234"/>
    </location>
</feature>
<evidence type="ECO:0000313" key="11">
    <source>
        <dbReference type="EMBL" id="KER25648.1"/>
    </source>
</evidence>
<feature type="region of interest" description="Disordered" evidence="8">
    <location>
        <begin position="735"/>
        <end position="771"/>
    </location>
</feature>
<keyword evidence="12" id="KW-1185">Reference proteome</keyword>
<sequence>MNYSFRCQFCLTGDDFKPAGLLDKSRESYVFNSPQEFVSHLKLKHLIIKATSDGKIYICCYGPSGTCLARSLSDLASVNGTSLSPSSFLSQKEYEKHLVSSHLLPEITDMAKPQSIHANGRRSPVRWSVLQSSVNLPAVLNDPTHRQTDIFSRTWGEQFERAEVLPSPTLPVITEKDFEHYLSKLGFRGNWASSTSSPSLSSSKPNVLLQAVRSTTPSRNFPTTTPIAWPEDANTNRPQSLDSIPLVFFEQGFTLAHPKTFSQVIPLHPRDSTATGGLLPNITSFLNGCDFATEHSHSSSRKQQEHDFYAQHDRLANYLDVVEVHLAEQVSKKSSIFFEAVCCHDVVREKLSEALNQVRLVRQKLHQVDSIMTWAAMRLHRVVRRKAHYRLILEKLKVIASLQAAQPTIQMLLHSNDFCTALELVASTQELLQSSEQVPSRTGPTSSTNVPLDPTIGSSQQITCLRHLSAQLIEISRFVRHMIEAEFEASLRQFLEPRPSGAGQYRRPDLVPCLLGLLHIKRHDFVSAFRAELLRQVKLVQHSRSSNGVDADDESAKPEVPLKEHIATMSSEEWIETIAQRCKELQELLIRAQEAMTIFSGTMNQCVQSVSDSLAKNPSSPPPAALQITSPLLTSDEVSQLTNQLRLAIVAACMTAQNHIVNLASIRMKLTTTTTTSKKVPTNSTNGLDEQPPMDKLSIEQFIHLADVLQQFQEFVLQWTKHDIRLPTDTNEVVMNSHSNPSPVSHDMDGDSTDTAAHSTNEASSPKPVHPNFSIPPLIRLLLNLTRNAVHRFHQDRLTKVDVVLNQERWQAVVVPNQIQQLVEQTFELRKGRKQASSTPRSINLSDSESVRSHMASPISLHGGVASSVVLGGDRFVVVGTVLLLLPVMVDYTTLAEQLPCKPWSVHEVAERLAELLNSFNSRTCQLVLGAEARRSADLPTISARNLALTSRSLQLISRCIPIIRSDLESLAADERADSKQLTSVPGYFTKRHRQQGSLQHVENLFHEHIGQISDKLFSLLSNRIQDKLSCWHVRPPTPSVELKAICRAFTRMVESTTDIMPVDTLTVSYHSFFLRFSVQLLESLKSSTKALVASEPITVQRSSPQELPHHNSVFRIPQDMGLQRFRSLLTEMRSGGTSSHESLAQEL</sequence>
<evidence type="ECO:0000256" key="8">
    <source>
        <dbReference type="SAM" id="MobiDB-lite"/>
    </source>
</evidence>
<comment type="subcellular location">
    <subcellularLocation>
        <location evidence="1">Golgi apparatus</location>
        <location evidence="1">trans-Golgi network</location>
    </subcellularLocation>
</comment>
<evidence type="ECO:0000256" key="2">
    <source>
        <dbReference type="ARBA" id="ARBA00009150"/>
    </source>
</evidence>
<feature type="domain" description="Vacuolar protein sorting-associated protein 54 N-terminal" evidence="10">
    <location>
        <begin position="307"/>
        <end position="434"/>
    </location>
</feature>
<name>A0A074ZER0_OPIVI</name>